<feature type="region of interest" description="Disordered" evidence="4">
    <location>
        <begin position="135"/>
        <end position="179"/>
    </location>
</feature>
<dbReference type="Pfam" id="PF00581">
    <property type="entry name" value="Rhodanese"/>
    <property type="match status" value="1"/>
</dbReference>
<dbReference type="InterPro" id="IPR013520">
    <property type="entry name" value="Ribonucl_H"/>
</dbReference>
<dbReference type="InterPro" id="IPR036397">
    <property type="entry name" value="RNaseH_sf"/>
</dbReference>
<evidence type="ECO:0000259" key="5">
    <source>
        <dbReference type="PROSITE" id="PS50206"/>
    </source>
</evidence>
<dbReference type="AlphaFoldDB" id="A0A2G7EMV4"/>
<dbReference type="InterPro" id="IPR012337">
    <property type="entry name" value="RNaseH-like_sf"/>
</dbReference>
<accession>A0A2G7EMV4</accession>
<dbReference type="Gene3D" id="3.30.420.10">
    <property type="entry name" value="Ribonuclease H-like superfamily/Ribonuclease H"/>
    <property type="match status" value="1"/>
</dbReference>
<evidence type="ECO:0000256" key="1">
    <source>
        <dbReference type="ARBA" id="ARBA00022722"/>
    </source>
</evidence>
<dbReference type="GO" id="GO:0004527">
    <property type="term" value="F:exonuclease activity"/>
    <property type="evidence" value="ECO:0007669"/>
    <property type="project" value="UniProtKB-KW"/>
</dbReference>
<dbReference type="GO" id="GO:0000027">
    <property type="term" value="P:ribosomal large subunit assembly"/>
    <property type="evidence" value="ECO:0007669"/>
    <property type="project" value="TreeGrafter"/>
</dbReference>
<name>A0A2G7EMV4_9EURO</name>
<evidence type="ECO:0000313" key="7">
    <source>
        <dbReference type="Proteomes" id="UP000231358"/>
    </source>
</evidence>
<reference evidence="6 7" key="1">
    <citation type="submission" date="2017-05" db="EMBL/GenBank/DDBJ databases">
        <title>Genome sequence for an aflatoxigenic pathogen of Argentinian peanut, Aspergillus arachidicola.</title>
        <authorList>
            <person name="Moore G."/>
            <person name="Beltz S.B."/>
            <person name="Mack B.M."/>
        </authorList>
    </citation>
    <scope>NUCLEOTIDE SEQUENCE [LARGE SCALE GENOMIC DNA]</scope>
    <source>
        <strain evidence="6 7">CBS 117610</strain>
    </source>
</reference>
<dbReference type="GO" id="GO:0006364">
    <property type="term" value="P:rRNA processing"/>
    <property type="evidence" value="ECO:0007669"/>
    <property type="project" value="TreeGrafter"/>
</dbReference>
<dbReference type="GO" id="GO:0003676">
    <property type="term" value="F:nucleic acid binding"/>
    <property type="evidence" value="ECO:0007669"/>
    <property type="project" value="InterPro"/>
</dbReference>
<dbReference type="PANTHER" id="PTHR12801:SF114">
    <property type="entry name" value="EXONUCLEASE, PUTATIVE (AFU_ORTHOLOGUE AFUA_7G00870)-RELATED"/>
    <property type="match status" value="1"/>
</dbReference>
<dbReference type="SUPFAM" id="SSF53098">
    <property type="entry name" value="Ribonuclease H-like"/>
    <property type="match status" value="1"/>
</dbReference>
<dbReference type="SMART" id="SM00479">
    <property type="entry name" value="EXOIII"/>
    <property type="match status" value="1"/>
</dbReference>
<dbReference type="Gene3D" id="3.40.250.10">
    <property type="entry name" value="Rhodanese-like domain"/>
    <property type="match status" value="1"/>
</dbReference>
<keyword evidence="7" id="KW-1185">Reference proteome</keyword>
<dbReference type="InterPro" id="IPR047021">
    <property type="entry name" value="REXO1/3/4-like"/>
</dbReference>
<dbReference type="Proteomes" id="UP000231358">
    <property type="component" value="Unassembled WGS sequence"/>
</dbReference>
<evidence type="ECO:0000256" key="2">
    <source>
        <dbReference type="ARBA" id="ARBA00022801"/>
    </source>
</evidence>
<sequence>MSSITIATLPRMSRDALSALLLSTSTPSKLAIVDVRDSGKPRRRPHLLLNLGSKLFTRVRLPELIRTLKDKEKVVFHCALSQQRGPSAALRYARERERVLGVEESQKQEVYVLEGGFVQWQEKYGKDTRLTEAKKKKAVPNLVTPAQGSSAQQEEQQGNQQVQQQEQRQHEHKQQQQQQVQLLMDKGVKKIATVFSHTSSTTLHDHVKNTEPVSGFLNEVRLYYNGNFFMTLTPAEQELVYADLLTKCHSLVRLHKQGYTMSSLAQGNQVNSKKATIARCHFLETPVLNLYGARRAVVIDCEMVQVRRWQREVAFLSAVDFLTGEVLINNYVQPSGKVTDWTTRISGITPAAMAEAVARGQALDGWQSARQELYKYIDSQTILIGHSLNSDLNVLGIYHSRVVDSVILASEAVFGYSSAFKRLYGLKTLSEVFLKLQIQSDNHPHVCLEDTLATRDVVLSFLRNPEGLEVWAGNAKAKYDAEQKQRETRRRQKKNEKAKIAAKQQQATAKQLSTSCGPQGNASLLLLSEESSDIEGYDQYDDSETLRWEDIAEACGWPHPDTGYDPWSD</sequence>
<dbReference type="Pfam" id="PF00929">
    <property type="entry name" value="RNase_T"/>
    <property type="match status" value="1"/>
</dbReference>
<dbReference type="PANTHER" id="PTHR12801">
    <property type="entry name" value="RNA EXONUCLEASE REXO1 / RECO3 FAMILY MEMBER-RELATED"/>
    <property type="match status" value="1"/>
</dbReference>
<comment type="caution">
    <text evidence="6">The sequence shown here is derived from an EMBL/GenBank/DDBJ whole genome shotgun (WGS) entry which is preliminary data.</text>
</comment>
<dbReference type="InterPro" id="IPR036873">
    <property type="entry name" value="Rhodanese-like_dom_sf"/>
</dbReference>
<dbReference type="CDD" id="cd06137">
    <property type="entry name" value="DEDDh_RNase"/>
    <property type="match status" value="1"/>
</dbReference>
<dbReference type="STRING" id="656916.A0A2G7EMV4"/>
<evidence type="ECO:0000313" key="6">
    <source>
        <dbReference type="EMBL" id="PIG69639.1"/>
    </source>
</evidence>
<organism evidence="6 7">
    <name type="scientific">Aspergillus arachidicola</name>
    <dbReference type="NCBI Taxonomy" id="656916"/>
    <lineage>
        <taxon>Eukaryota</taxon>
        <taxon>Fungi</taxon>
        <taxon>Dikarya</taxon>
        <taxon>Ascomycota</taxon>
        <taxon>Pezizomycotina</taxon>
        <taxon>Eurotiomycetes</taxon>
        <taxon>Eurotiomycetidae</taxon>
        <taxon>Eurotiales</taxon>
        <taxon>Aspergillaceae</taxon>
        <taxon>Aspergillus</taxon>
        <taxon>Aspergillus subgen. Circumdati</taxon>
    </lineage>
</organism>
<keyword evidence="3 6" id="KW-0269">Exonuclease</keyword>
<dbReference type="SUPFAM" id="SSF52821">
    <property type="entry name" value="Rhodanese/Cell cycle control phosphatase"/>
    <property type="match status" value="1"/>
</dbReference>
<evidence type="ECO:0000256" key="3">
    <source>
        <dbReference type="ARBA" id="ARBA00022839"/>
    </source>
</evidence>
<keyword evidence="2" id="KW-0378">Hydrolase</keyword>
<gene>
    <name evidence="6" type="ORF">AARAC_006645</name>
</gene>
<dbReference type="EMBL" id="NEXV01000718">
    <property type="protein sequence ID" value="PIG69639.1"/>
    <property type="molecule type" value="Genomic_DNA"/>
</dbReference>
<evidence type="ECO:0000256" key="4">
    <source>
        <dbReference type="SAM" id="MobiDB-lite"/>
    </source>
</evidence>
<proteinExistence type="predicted"/>
<dbReference type="PROSITE" id="PS50206">
    <property type="entry name" value="RHODANESE_3"/>
    <property type="match status" value="1"/>
</dbReference>
<dbReference type="GO" id="GO:0005634">
    <property type="term" value="C:nucleus"/>
    <property type="evidence" value="ECO:0007669"/>
    <property type="project" value="TreeGrafter"/>
</dbReference>
<dbReference type="InterPro" id="IPR001763">
    <property type="entry name" value="Rhodanese-like_dom"/>
</dbReference>
<keyword evidence="1" id="KW-0540">Nuclease</keyword>
<feature type="compositionally biased region" description="Low complexity" evidence="4">
    <location>
        <begin position="152"/>
        <end position="166"/>
    </location>
</feature>
<feature type="domain" description="Rhodanese" evidence="5">
    <location>
        <begin position="26"/>
        <end position="129"/>
    </location>
</feature>
<protein>
    <submittedName>
        <fullName evidence="6">Exonuclease</fullName>
    </submittedName>
</protein>